<dbReference type="VEuPathDB" id="VectorBase:ASIC007817"/>
<accession>A0A084VQM3</accession>
<gene>
    <name evidence="1" type="ORF">ZHAS_00007817</name>
</gene>
<dbReference type="EMBL" id="ATLV01015274">
    <property type="status" value="NOT_ANNOTATED_CDS"/>
    <property type="molecule type" value="Genomic_DNA"/>
</dbReference>
<dbReference type="EnsemblMetazoa" id="ASIC007817-RA">
    <property type="protein sequence ID" value="ASIC007817-PA"/>
    <property type="gene ID" value="ASIC007817"/>
</dbReference>
<proteinExistence type="predicted"/>
<keyword evidence="3" id="KW-1185">Reference proteome</keyword>
<evidence type="ECO:0000313" key="3">
    <source>
        <dbReference type="Proteomes" id="UP000030765"/>
    </source>
</evidence>
<dbReference type="Proteomes" id="UP000030765">
    <property type="component" value="Unassembled WGS sequence"/>
</dbReference>
<evidence type="ECO:0000313" key="2">
    <source>
        <dbReference type="EnsemblMetazoa" id="ASIC007817-PA"/>
    </source>
</evidence>
<name>A0A084VQM3_ANOSI</name>
<sequence length="80" mass="8897">MNFHELVESAIAPLRSRRVDAKEVLVTALSHPITRSASTGQYRQRSERTLVVRLCGASDCECTFTERRGPGRCFVIGCLS</sequence>
<reference evidence="2" key="2">
    <citation type="submission" date="2020-05" db="UniProtKB">
        <authorList>
            <consortium name="EnsemblMetazoa"/>
        </authorList>
    </citation>
    <scope>IDENTIFICATION</scope>
</reference>
<organism evidence="1">
    <name type="scientific">Anopheles sinensis</name>
    <name type="common">Mosquito</name>
    <dbReference type="NCBI Taxonomy" id="74873"/>
    <lineage>
        <taxon>Eukaryota</taxon>
        <taxon>Metazoa</taxon>
        <taxon>Ecdysozoa</taxon>
        <taxon>Arthropoda</taxon>
        <taxon>Hexapoda</taxon>
        <taxon>Insecta</taxon>
        <taxon>Pterygota</taxon>
        <taxon>Neoptera</taxon>
        <taxon>Endopterygota</taxon>
        <taxon>Diptera</taxon>
        <taxon>Nematocera</taxon>
        <taxon>Culicoidea</taxon>
        <taxon>Culicidae</taxon>
        <taxon>Anophelinae</taxon>
        <taxon>Anopheles</taxon>
    </lineage>
</organism>
<evidence type="ECO:0000313" key="1">
    <source>
        <dbReference type="EMBL" id="KFB40267.1"/>
    </source>
</evidence>
<reference evidence="1 3" key="1">
    <citation type="journal article" date="2014" name="BMC Genomics">
        <title>Genome sequence of Anopheles sinensis provides insight into genetics basis of mosquito competence for malaria parasites.</title>
        <authorList>
            <person name="Zhou D."/>
            <person name="Zhang D."/>
            <person name="Ding G."/>
            <person name="Shi L."/>
            <person name="Hou Q."/>
            <person name="Ye Y."/>
            <person name="Xu Y."/>
            <person name="Zhou H."/>
            <person name="Xiong C."/>
            <person name="Li S."/>
            <person name="Yu J."/>
            <person name="Hong S."/>
            <person name="Yu X."/>
            <person name="Zou P."/>
            <person name="Chen C."/>
            <person name="Chang X."/>
            <person name="Wang W."/>
            <person name="Lv Y."/>
            <person name="Sun Y."/>
            <person name="Ma L."/>
            <person name="Shen B."/>
            <person name="Zhu C."/>
        </authorList>
    </citation>
    <scope>NUCLEOTIDE SEQUENCE [LARGE SCALE GENOMIC DNA]</scope>
</reference>
<protein>
    <submittedName>
        <fullName evidence="1 2">Cyclopropane-fatty-acyl-phospholipid synthase</fullName>
    </submittedName>
</protein>
<dbReference type="AlphaFoldDB" id="A0A084VQM3"/>
<dbReference type="EMBL" id="KE525006">
    <property type="protein sequence ID" value="KFB40267.1"/>
    <property type="molecule type" value="Genomic_DNA"/>
</dbReference>